<dbReference type="OrthoDB" id="308690at2759"/>
<comment type="caution">
    <text evidence="4">The sequence shown here is derived from an EMBL/GenBank/DDBJ whole genome shotgun (WGS) entry which is preliminary data.</text>
</comment>
<evidence type="ECO:0000256" key="1">
    <source>
        <dbReference type="PROSITE-ProRule" id="PRU00708"/>
    </source>
</evidence>
<dbReference type="SMART" id="SM00320">
    <property type="entry name" value="WD40"/>
    <property type="match status" value="4"/>
</dbReference>
<evidence type="ECO:0000313" key="4">
    <source>
        <dbReference type="EMBL" id="RLN64995.1"/>
    </source>
</evidence>
<dbReference type="InterPro" id="IPR002782">
    <property type="entry name" value="Mut7-C_RNAse_dom"/>
</dbReference>
<dbReference type="GO" id="GO:1990811">
    <property type="term" value="C:MWP complex"/>
    <property type="evidence" value="ECO:0007669"/>
    <property type="project" value="TreeGrafter"/>
</dbReference>
<dbReference type="Gene3D" id="2.130.10.10">
    <property type="entry name" value="YVTN repeat-like/Quinoprotein amine dehydrogenase"/>
    <property type="match status" value="3"/>
</dbReference>
<evidence type="ECO:0000313" key="6">
    <source>
        <dbReference type="Proteomes" id="UP000284657"/>
    </source>
</evidence>
<dbReference type="InterPro" id="IPR015943">
    <property type="entry name" value="WD40/YVTN_repeat-like_dom_sf"/>
</dbReference>
<evidence type="ECO:0000259" key="2">
    <source>
        <dbReference type="Pfam" id="PF01927"/>
    </source>
</evidence>
<feature type="repeat" description="PPR" evidence="1">
    <location>
        <begin position="267"/>
        <end position="301"/>
    </location>
</feature>
<dbReference type="InterPro" id="IPR001680">
    <property type="entry name" value="WD40_rpt"/>
</dbReference>
<dbReference type="InterPro" id="IPR036322">
    <property type="entry name" value="WD40_repeat_dom_sf"/>
</dbReference>
<dbReference type="AlphaFoldDB" id="A0A3F2RVF5"/>
<dbReference type="Pfam" id="PF01927">
    <property type="entry name" value="Mut7-C"/>
    <property type="match status" value="1"/>
</dbReference>
<dbReference type="PANTHER" id="PTHR16220:SF0">
    <property type="entry name" value="WD REPEAT-CONTAINING PROTEIN WRAP73"/>
    <property type="match status" value="1"/>
</dbReference>
<reference evidence="5 6" key="1">
    <citation type="submission" date="2018-07" db="EMBL/GenBank/DDBJ databases">
        <title>Genome sequencing of oomycete isolates from Chile give support for New Zealand origin for Phytophthora kernoviae and make available the first Nothophytophthora sp. genome.</title>
        <authorList>
            <person name="Studholme D.J."/>
            <person name="Sanfuentes E."/>
            <person name="Panda P."/>
            <person name="Hill R."/>
            <person name="Sambles C."/>
            <person name="Grant M."/>
            <person name="Williams N.M."/>
            <person name="Mcdougal R.L."/>
        </authorList>
    </citation>
    <scope>NUCLEOTIDE SEQUENCE [LARGE SCALE GENOMIC DNA]</scope>
    <source>
        <strain evidence="4">Chile6</strain>
        <strain evidence="3">Chile7</strain>
    </source>
</reference>
<organism evidence="4 5">
    <name type="scientific">Phytophthora kernoviae</name>
    <dbReference type="NCBI Taxonomy" id="325452"/>
    <lineage>
        <taxon>Eukaryota</taxon>
        <taxon>Sar</taxon>
        <taxon>Stramenopiles</taxon>
        <taxon>Oomycota</taxon>
        <taxon>Peronosporomycetes</taxon>
        <taxon>Peronosporales</taxon>
        <taxon>Peronosporaceae</taxon>
        <taxon>Phytophthora</taxon>
    </lineage>
</organism>
<evidence type="ECO:0000313" key="5">
    <source>
        <dbReference type="Proteomes" id="UP000277300"/>
    </source>
</evidence>
<dbReference type="EMBL" id="MBAD02002599">
    <property type="protein sequence ID" value="RLN46122.1"/>
    <property type="molecule type" value="Genomic_DNA"/>
</dbReference>
<dbReference type="Proteomes" id="UP000277300">
    <property type="component" value="Unassembled WGS sequence"/>
</dbReference>
<name>A0A3F2RVF5_9STRA</name>
<dbReference type="SUPFAM" id="SSF50978">
    <property type="entry name" value="WD40 repeat-like"/>
    <property type="match status" value="1"/>
</dbReference>
<dbReference type="PANTHER" id="PTHR16220">
    <property type="entry name" value="WD REPEAT PROTEIN 8-RELATED"/>
    <property type="match status" value="1"/>
</dbReference>
<dbReference type="InterPro" id="IPR052778">
    <property type="entry name" value="Centrosome-WD_assoc"/>
</dbReference>
<dbReference type="Proteomes" id="UP000284657">
    <property type="component" value="Unassembled WGS sequence"/>
</dbReference>
<proteinExistence type="predicted"/>
<dbReference type="GO" id="GO:0005815">
    <property type="term" value="C:microtubule organizing center"/>
    <property type="evidence" value="ECO:0007669"/>
    <property type="project" value="TreeGrafter"/>
</dbReference>
<dbReference type="EMBL" id="MBDO02000062">
    <property type="protein sequence ID" value="RLN64995.1"/>
    <property type="molecule type" value="Genomic_DNA"/>
</dbReference>
<feature type="domain" description="Mut7-C RNAse" evidence="2">
    <location>
        <begin position="455"/>
        <end position="581"/>
    </location>
</feature>
<gene>
    <name evidence="3" type="ORF">BBJ29_001944</name>
    <name evidence="4" type="ORF">BBP00_00003143</name>
</gene>
<protein>
    <recommendedName>
        <fullName evidence="2">Mut7-C RNAse domain-containing protein</fullName>
    </recommendedName>
</protein>
<sequence>MLAILAPELANIFRSRYDGDIAAADQWARRIHSAFYSTKSTRGSNKFLALKSTLTEVFRCLSPDEDPQGFWNFVVCVVLILAQEPTFDSSEGSREEECITTGKKNTKKCQPNAPLAFVVLNALKTLASGDGSSIQAEQCRLQGKHNKALRELCTRGLDNDPDIDQKLLVELLELFQIVDIDLGLVRRALDRLLETKSHAALIKLCGTFTDVDWPFKVIVTRMAHRIVSNFKLQKEYPDIDILYSRDGLMRLIETERWQLALTFVGHDTTLQKVLLEHMAAAGELDQATQLIRKMEATGFKPDISQILESQIVSTEIASASDSILNQTFPERQAFMAVAPFLDVIQWAPACHSCKLDMAQFGRFCGVGRRKVRLATASECREVFGFAPAGCGSQDEAFWVESKSLFGLISIKLIDDISIRRDSSPPRSLAAESNRDHCNVIPGGVAEEDPQAIEYKFLADSMVTQLGRWLRTIGVDVVNWNPDDVRGTRTQDPKSIMLGHAAKEDRIVLTRDTHLPSRRDAGACFVLSDHECYKQFREVKVQFGLLERMGTRSSRCARCNSAAFSLIDGTLARKKVSERQMEAEVSASMRVAHGLVRWSPCGRHFAAASGNRLVIRDAQSLQMVQRYSALDVIQAVTWSDDSQLVATACYKRAVVQIWSVLDASWTCKITEGVAGLVFVKWTPDARHVLTVSDFQLHATVWSLEDPTARCTIRSPKLSGEGLTFSANGDFLAVAERHDCKDFIGIYSCETWELTVHFSIESYDCVEIVWSPDDATIAVRDIHLEFRVLLYSPDGTLLVKYQAYENALGLRAMAWSSSGQFLALGSYDDHMRVLSHSNWKPVVDFNHENVAVTRSHTNQTARPQGKRIAVAQRNSSLLSNSLQAASAAAQAAGGKKSREICFVTRDPPFSVRTIASDPLTENPKIGISRVVWSADSTFLATKSDQMPYNVWIWRMETLTLHSVVSLLESVRSLRWDPVHTRLAITSGENRVHLWSMNGISWIDIPIGMLQR</sequence>
<dbReference type="PROSITE" id="PS51375">
    <property type="entry name" value="PPR"/>
    <property type="match status" value="1"/>
</dbReference>
<evidence type="ECO:0000313" key="3">
    <source>
        <dbReference type="EMBL" id="RLN46122.1"/>
    </source>
</evidence>
<dbReference type="InterPro" id="IPR002885">
    <property type="entry name" value="PPR_rpt"/>
</dbReference>
<accession>A0A3F2RVF5</accession>